<dbReference type="Pfam" id="PF07714">
    <property type="entry name" value="PK_Tyr_Ser-Thr"/>
    <property type="match status" value="1"/>
</dbReference>
<dbReference type="RefSeq" id="XP_024574123.1">
    <property type="nucleotide sequence ID" value="XM_024723113.1"/>
</dbReference>
<dbReference type="OMA" id="CDVHSWA"/>
<dbReference type="STRING" id="4781.A0A0P1ABS1"/>
<accession>A0A0P1ABS1</accession>
<dbReference type="PROSITE" id="PS50011">
    <property type="entry name" value="PROTEIN_KINASE_DOM"/>
    <property type="match status" value="1"/>
</dbReference>
<dbReference type="Proteomes" id="UP000054928">
    <property type="component" value="Unassembled WGS sequence"/>
</dbReference>
<dbReference type="Gene3D" id="3.30.200.20">
    <property type="entry name" value="Phosphorylase Kinase, domain 1"/>
    <property type="match status" value="1"/>
</dbReference>
<dbReference type="InterPro" id="IPR011009">
    <property type="entry name" value="Kinase-like_dom_sf"/>
</dbReference>
<protein>
    <submittedName>
        <fullName evidence="2">Tkl protein kinase</fullName>
    </submittedName>
</protein>
<sequence length="304" mass="34500">MPLFSRKKKKTTTLSFPCSLLFTELKLKEVVGTGRSGNTFSAYWMGRHVAARLMDLSVAGQKNLAKELFKEFRHEKEVAGALRHPNIVQFLGSASVPLRFCLVYEFMDGGTLSSVLRAKLMCSINFFRLTNDVARGMTYLHQNSIIHRDLKSSNVLLDGKGTAKISGFGHSCIMEWGHTADLTVETGSYKWMAPEIIRHEPYSRKADVYSFAIIMWQLLTKDIPYKRQTPMQTAIAVAEHRMRPALPRNTPSKVAELIEHCWNPDPTRRPDFSAIVKVLPFIKQSLSKTEFKKAGIMYTLDHDT</sequence>
<dbReference type="Gene3D" id="1.10.510.10">
    <property type="entry name" value="Transferase(Phosphotransferase) domain 1"/>
    <property type="match status" value="1"/>
</dbReference>
<dbReference type="AlphaFoldDB" id="A0A0P1ABS1"/>
<evidence type="ECO:0000313" key="3">
    <source>
        <dbReference type="Proteomes" id="UP000054928"/>
    </source>
</evidence>
<dbReference type="SMART" id="SM00220">
    <property type="entry name" value="S_TKc"/>
    <property type="match status" value="1"/>
</dbReference>
<dbReference type="PANTHER" id="PTHR44329">
    <property type="entry name" value="SERINE/THREONINE-PROTEIN KINASE TNNI3K-RELATED"/>
    <property type="match status" value="1"/>
</dbReference>
<dbReference type="InterPro" id="IPR051681">
    <property type="entry name" value="Ser/Thr_Kinases-Pseudokinases"/>
</dbReference>
<dbReference type="PANTHER" id="PTHR44329:SF261">
    <property type="entry name" value="ZINC FINGER CONTAINING PROTEIN KINASE-RELATED"/>
    <property type="match status" value="1"/>
</dbReference>
<dbReference type="GO" id="GO:0005524">
    <property type="term" value="F:ATP binding"/>
    <property type="evidence" value="ECO:0007669"/>
    <property type="project" value="InterPro"/>
</dbReference>
<organism evidence="2 3">
    <name type="scientific">Plasmopara halstedii</name>
    <name type="common">Downy mildew of sunflower</name>
    <dbReference type="NCBI Taxonomy" id="4781"/>
    <lineage>
        <taxon>Eukaryota</taxon>
        <taxon>Sar</taxon>
        <taxon>Stramenopiles</taxon>
        <taxon>Oomycota</taxon>
        <taxon>Peronosporomycetes</taxon>
        <taxon>Peronosporales</taxon>
        <taxon>Peronosporaceae</taxon>
        <taxon>Plasmopara</taxon>
    </lineage>
</organism>
<dbReference type="GeneID" id="36400864"/>
<proteinExistence type="predicted"/>
<dbReference type="InterPro" id="IPR008271">
    <property type="entry name" value="Ser/Thr_kinase_AS"/>
</dbReference>
<dbReference type="InterPro" id="IPR001245">
    <property type="entry name" value="Ser-Thr/Tyr_kinase_cat_dom"/>
</dbReference>
<dbReference type="CDD" id="cd13999">
    <property type="entry name" value="STKc_MAP3K-like"/>
    <property type="match status" value="1"/>
</dbReference>
<evidence type="ECO:0000313" key="2">
    <source>
        <dbReference type="EMBL" id="CEG37754.1"/>
    </source>
</evidence>
<dbReference type="InterPro" id="IPR000719">
    <property type="entry name" value="Prot_kinase_dom"/>
</dbReference>
<keyword evidence="2" id="KW-0418">Kinase</keyword>
<dbReference type="PROSITE" id="PS00108">
    <property type="entry name" value="PROTEIN_KINASE_ST"/>
    <property type="match status" value="1"/>
</dbReference>
<dbReference type="PIRSF" id="PIRSF000654">
    <property type="entry name" value="Integrin-linked_kinase"/>
    <property type="match status" value="1"/>
</dbReference>
<dbReference type="OrthoDB" id="4062651at2759"/>
<feature type="domain" description="Protein kinase" evidence="1">
    <location>
        <begin position="25"/>
        <end position="282"/>
    </location>
</feature>
<name>A0A0P1ABS1_PLAHL</name>
<evidence type="ECO:0000259" key="1">
    <source>
        <dbReference type="PROSITE" id="PS50011"/>
    </source>
</evidence>
<dbReference type="PRINTS" id="PR00109">
    <property type="entry name" value="TYRKINASE"/>
</dbReference>
<dbReference type="SUPFAM" id="SSF56112">
    <property type="entry name" value="Protein kinase-like (PK-like)"/>
    <property type="match status" value="1"/>
</dbReference>
<reference evidence="3" key="1">
    <citation type="submission" date="2014-09" db="EMBL/GenBank/DDBJ databases">
        <authorList>
            <person name="Sharma Rahul"/>
            <person name="Thines Marco"/>
        </authorList>
    </citation>
    <scope>NUCLEOTIDE SEQUENCE [LARGE SCALE GENOMIC DNA]</scope>
</reference>
<keyword evidence="2" id="KW-0808">Transferase</keyword>
<dbReference type="EMBL" id="CCYD01000290">
    <property type="protein sequence ID" value="CEG37754.1"/>
    <property type="molecule type" value="Genomic_DNA"/>
</dbReference>
<keyword evidence="3" id="KW-1185">Reference proteome</keyword>
<dbReference type="GO" id="GO:0004674">
    <property type="term" value="F:protein serine/threonine kinase activity"/>
    <property type="evidence" value="ECO:0007669"/>
    <property type="project" value="TreeGrafter"/>
</dbReference>